<evidence type="ECO:0000256" key="3">
    <source>
        <dbReference type="ARBA" id="ARBA00022989"/>
    </source>
</evidence>
<keyword evidence="3 7" id="KW-1133">Transmembrane helix</keyword>
<accession>A0A1F6CIG0</accession>
<keyword evidence="6" id="KW-0961">Cell wall biogenesis/degradation</keyword>
<keyword evidence="1" id="KW-1003">Cell membrane</keyword>
<evidence type="ECO:0008006" key="10">
    <source>
        <dbReference type="Google" id="ProtNLM"/>
    </source>
</evidence>
<sequence length="357" mass="39026">MNFLRRSPASHPDPSDRKRDERRVVAIIGGAMLYGMLSLTIVIALPTVLGRIVEHTQDQSASAVTQPFPVTVNPKNKTIIEDEEVNLFLDGENSPLQAAAGNTGSIFGRVLTLIATSISEAPWYQSIATVPGRFVTIEPGMRKEQVASAFGKQLGWNKTERQTFLTAKEDSTLPLSEGSFAAGVYFVTTGTTPAAAQSLVNDRFYQNILSHYGTSTEQVVPLAQALTVASLIEREAGGSEDMRIISGIIWNRLFLNMNLQIDATLQYAKASSPAAGTWWPKVVPNDRYRKSAYNTYLHSGLPPTPIASPSVAAVVAALNPKNTSCMYYFHDDSGYFHCSDSYAEHVALLKKFYGRGR</sequence>
<dbReference type="GO" id="GO:0071555">
    <property type="term" value="P:cell wall organization"/>
    <property type="evidence" value="ECO:0007669"/>
    <property type="project" value="UniProtKB-KW"/>
</dbReference>
<dbReference type="InterPro" id="IPR003770">
    <property type="entry name" value="MLTG-like"/>
</dbReference>
<evidence type="ECO:0000256" key="4">
    <source>
        <dbReference type="ARBA" id="ARBA00023136"/>
    </source>
</evidence>
<dbReference type="EMBL" id="MFKU01000005">
    <property type="protein sequence ID" value="OGG49033.1"/>
    <property type="molecule type" value="Genomic_DNA"/>
</dbReference>
<evidence type="ECO:0000256" key="6">
    <source>
        <dbReference type="ARBA" id="ARBA00023316"/>
    </source>
</evidence>
<feature type="transmembrane region" description="Helical" evidence="7">
    <location>
        <begin position="24"/>
        <end position="49"/>
    </location>
</feature>
<evidence type="ECO:0000256" key="7">
    <source>
        <dbReference type="SAM" id="Phobius"/>
    </source>
</evidence>
<dbReference type="Proteomes" id="UP000178815">
    <property type="component" value="Unassembled WGS sequence"/>
</dbReference>
<dbReference type="AlphaFoldDB" id="A0A1F6CIG0"/>
<protein>
    <recommendedName>
        <fullName evidence="10">Endolytic murein transglycosylase</fullName>
    </recommendedName>
</protein>
<evidence type="ECO:0000256" key="2">
    <source>
        <dbReference type="ARBA" id="ARBA00022692"/>
    </source>
</evidence>
<evidence type="ECO:0000313" key="9">
    <source>
        <dbReference type="Proteomes" id="UP000178815"/>
    </source>
</evidence>
<dbReference type="PANTHER" id="PTHR30518:SF2">
    <property type="entry name" value="ENDOLYTIC MUREIN TRANSGLYCOSYLASE"/>
    <property type="match status" value="1"/>
</dbReference>
<dbReference type="GO" id="GO:0016829">
    <property type="term" value="F:lyase activity"/>
    <property type="evidence" value="ECO:0007669"/>
    <property type="project" value="UniProtKB-KW"/>
</dbReference>
<keyword evidence="5" id="KW-0456">Lyase</keyword>
<organism evidence="8 9">
    <name type="scientific">Candidatus Kaiserbacteria bacterium RIFCSPHIGHO2_01_FULL_53_31</name>
    <dbReference type="NCBI Taxonomy" id="1798481"/>
    <lineage>
        <taxon>Bacteria</taxon>
        <taxon>Candidatus Kaiseribacteriota</taxon>
    </lineage>
</organism>
<dbReference type="PANTHER" id="PTHR30518">
    <property type="entry name" value="ENDOLYTIC MUREIN TRANSGLYCOSYLASE"/>
    <property type="match status" value="1"/>
</dbReference>
<comment type="caution">
    <text evidence="8">The sequence shown here is derived from an EMBL/GenBank/DDBJ whole genome shotgun (WGS) entry which is preliminary data.</text>
</comment>
<proteinExistence type="predicted"/>
<reference evidence="8 9" key="1">
    <citation type="journal article" date="2016" name="Nat. Commun.">
        <title>Thousands of microbial genomes shed light on interconnected biogeochemical processes in an aquifer system.</title>
        <authorList>
            <person name="Anantharaman K."/>
            <person name="Brown C.T."/>
            <person name="Hug L.A."/>
            <person name="Sharon I."/>
            <person name="Castelle C.J."/>
            <person name="Probst A.J."/>
            <person name="Thomas B.C."/>
            <person name="Singh A."/>
            <person name="Wilkins M.J."/>
            <person name="Karaoz U."/>
            <person name="Brodie E.L."/>
            <person name="Williams K.H."/>
            <person name="Hubbard S.S."/>
            <person name="Banfield J.F."/>
        </authorList>
    </citation>
    <scope>NUCLEOTIDE SEQUENCE [LARGE SCALE GENOMIC DNA]</scope>
</reference>
<evidence type="ECO:0000256" key="1">
    <source>
        <dbReference type="ARBA" id="ARBA00022475"/>
    </source>
</evidence>
<dbReference type="STRING" id="1798481.A2678_01030"/>
<name>A0A1F6CIG0_9BACT</name>
<keyword evidence="2 7" id="KW-0812">Transmembrane</keyword>
<keyword evidence="4 7" id="KW-0472">Membrane</keyword>
<evidence type="ECO:0000256" key="5">
    <source>
        <dbReference type="ARBA" id="ARBA00023239"/>
    </source>
</evidence>
<evidence type="ECO:0000313" key="8">
    <source>
        <dbReference type="EMBL" id="OGG49033.1"/>
    </source>
</evidence>
<gene>
    <name evidence="8" type="ORF">A2678_01030</name>
</gene>
<dbReference type="Pfam" id="PF02618">
    <property type="entry name" value="YceG"/>
    <property type="match status" value="1"/>
</dbReference>